<keyword evidence="1" id="KW-1133">Transmembrane helix</keyword>
<protein>
    <submittedName>
        <fullName evidence="2">Uncharacterized protein</fullName>
    </submittedName>
</protein>
<keyword evidence="3" id="KW-1185">Reference proteome</keyword>
<sequence>MEKELSFERKISFKPLLISIFLGIMVATIICSLFPKYPLIGIIFGVIAFGLESTLIYPRYLPIYYGYWKIGTKGIYYYDYGSWSKKIQAIFLPRQNKFCIIPFSDIKRFSIVDGKSIMNTQYPLGGSLNTPLARKINCLVIDTDQQTIRLNCAWKSSGIPTTQTDIKNVVSYINSRI</sequence>
<dbReference type="EMBL" id="AZEZ01000099">
    <property type="protein sequence ID" value="KRL42879.1"/>
    <property type="molecule type" value="Genomic_DNA"/>
</dbReference>
<organism evidence="2 3">
    <name type="scientific">Companilactobacillus mindensis DSM 14500</name>
    <dbReference type="NCBI Taxonomy" id="1423770"/>
    <lineage>
        <taxon>Bacteria</taxon>
        <taxon>Bacillati</taxon>
        <taxon>Bacillota</taxon>
        <taxon>Bacilli</taxon>
        <taxon>Lactobacillales</taxon>
        <taxon>Lactobacillaceae</taxon>
        <taxon>Companilactobacillus</taxon>
    </lineage>
</organism>
<keyword evidence="1" id="KW-0472">Membrane</keyword>
<comment type="caution">
    <text evidence="2">The sequence shown here is derived from an EMBL/GenBank/DDBJ whole genome shotgun (WGS) entry which is preliminary data.</text>
</comment>
<dbReference type="PATRIC" id="fig|1423770.3.peg.1569"/>
<reference evidence="2 3" key="1">
    <citation type="journal article" date="2015" name="Genome Announc.">
        <title>Expanding the biotechnology potential of lactobacilli through comparative genomics of 213 strains and associated genera.</title>
        <authorList>
            <person name="Sun Z."/>
            <person name="Harris H.M."/>
            <person name="McCann A."/>
            <person name="Guo C."/>
            <person name="Argimon S."/>
            <person name="Zhang W."/>
            <person name="Yang X."/>
            <person name="Jeffery I.B."/>
            <person name="Cooney J.C."/>
            <person name="Kagawa T.F."/>
            <person name="Liu W."/>
            <person name="Song Y."/>
            <person name="Salvetti E."/>
            <person name="Wrobel A."/>
            <person name="Rasinkangas P."/>
            <person name="Parkhill J."/>
            <person name="Rea M.C."/>
            <person name="O'Sullivan O."/>
            <person name="Ritari J."/>
            <person name="Douillard F.P."/>
            <person name="Paul Ross R."/>
            <person name="Yang R."/>
            <person name="Briner A.E."/>
            <person name="Felis G.E."/>
            <person name="de Vos W.M."/>
            <person name="Barrangou R."/>
            <person name="Klaenhammer T.R."/>
            <person name="Caufield P.W."/>
            <person name="Cui Y."/>
            <person name="Zhang H."/>
            <person name="O'Toole P.W."/>
        </authorList>
    </citation>
    <scope>NUCLEOTIDE SEQUENCE [LARGE SCALE GENOMIC DNA]</scope>
    <source>
        <strain evidence="2 3">DSM 14500</strain>
    </source>
</reference>
<evidence type="ECO:0000256" key="1">
    <source>
        <dbReference type="SAM" id="Phobius"/>
    </source>
</evidence>
<accession>A0A0R1QDP1</accession>
<dbReference type="RefSeq" id="WP_057888827.1">
    <property type="nucleotide sequence ID" value="NZ_AZEZ01000099.1"/>
</dbReference>
<feature type="transmembrane region" description="Helical" evidence="1">
    <location>
        <begin position="41"/>
        <end position="60"/>
    </location>
</feature>
<dbReference type="OrthoDB" id="2314339at2"/>
<evidence type="ECO:0000313" key="3">
    <source>
        <dbReference type="Proteomes" id="UP000050872"/>
    </source>
</evidence>
<gene>
    <name evidence="2" type="ORF">FD29_GL001531</name>
</gene>
<evidence type="ECO:0000313" key="2">
    <source>
        <dbReference type="EMBL" id="KRL42879.1"/>
    </source>
</evidence>
<dbReference type="Proteomes" id="UP000050872">
    <property type="component" value="Unassembled WGS sequence"/>
</dbReference>
<dbReference type="STRING" id="1423770.FD29_GL001531"/>
<name>A0A0R1QDP1_9LACO</name>
<feature type="transmembrane region" description="Helical" evidence="1">
    <location>
        <begin position="12"/>
        <end position="35"/>
    </location>
</feature>
<proteinExistence type="predicted"/>
<keyword evidence="1" id="KW-0812">Transmembrane</keyword>
<dbReference type="AlphaFoldDB" id="A0A0R1QDP1"/>